<protein>
    <submittedName>
        <fullName evidence="1">Uncharacterized protein</fullName>
    </submittedName>
</protein>
<organism evidence="1 2">
    <name type="scientific">Mycena metata</name>
    <dbReference type="NCBI Taxonomy" id="1033252"/>
    <lineage>
        <taxon>Eukaryota</taxon>
        <taxon>Fungi</taxon>
        <taxon>Dikarya</taxon>
        <taxon>Basidiomycota</taxon>
        <taxon>Agaricomycotina</taxon>
        <taxon>Agaricomycetes</taxon>
        <taxon>Agaricomycetidae</taxon>
        <taxon>Agaricales</taxon>
        <taxon>Marasmiineae</taxon>
        <taxon>Mycenaceae</taxon>
        <taxon>Mycena</taxon>
    </lineage>
</organism>
<dbReference type="InterPro" id="IPR032675">
    <property type="entry name" value="LRR_dom_sf"/>
</dbReference>
<evidence type="ECO:0000313" key="1">
    <source>
        <dbReference type="EMBL" id="KAJ7766741.1"/>
    </source>
</evidence>
<dbReference type="SUPFAM" id="SSF52047">
    <property type="entry name" value="RNI-like"/>
    <property type="match status" value="1"/>
</dbReference>
<comment type="caution">
    <text evidence="1">The sequence shown here is derived from an EMBL/GenBank/DDBJ whole genome shotgun (WGS) entry which is preliminary data.</text>
</comment>
<name>A0AAD7JPG8_9AGAR</name>
<keyword evidence="2" id="KW-1185">Reference proteome</keyword>
<accession>A0AAD7JPG8</accession>
<dbReference type="Proteomes" id="UP001215598">
    <property type="component" value="Unassembled WGS sequence"/>
</dbReference>
<dbReference type="AlphaFoldDB" id="A0AAD7JPG8"/>
<evidence type="ECO:0000313" key="2">
    <source>
        <dbReference type="Proteomes" id="UP001215598"/>
    </source>
</evidence>
<proteinExistence type="predicted"/>
<dbReference type="EMBL" id="JARKIB010000023">
    <property type="protein sequence ID" value="KAJ7766741.1"/>
    <property type="molecule type" value="Genomic_DNA"/>
</dbReference>
<sequence>MDAEPALPLDLEREIFETAALLYPGTRPTLLRVSRRVLVWIEPLLYRALRIDSPKTAAAIKRAMELKPSIFFSDNVRSLYISSFCGWPNQTRCAFLRLCPNLVSLSLGVTLPPTTAILPVLEGILHVRKWRGSLWHLFGEADPDPGHPFFRTITHMDLLRLTHASFSSTLLSLGQMPALTHLCLHDVTVDVVSGLLRECSRLQILLVVFPPHYPERKLHKISSAITDVRCVVVMRGRYPHGSDDWLNHNHDFWAGAETFVARKRRGEVGVSARWLEPEW</sequence>
<gene>
    <name evidence="1" type="ORF">B0H16DRAFT_1522391</name>
</gene>
<reference evidence="1" key="1">
    <citation type="submission" date="2023-03" db="EMBL/GenBank/DDBJ databases">
        <title>Massive genome expansion in bonnet fungi (Mycena s.s.) driven by repeated elements and novel gene families across ecological guilds.</title>
        <authorList>
            <consortium name="Lawrence Berkeley National Laboratory"/>
            <person name="Harder C.B."/>
            <person name="Miyauchi S."/>
            <person name="Viragh M."/>
            <person name="Kuo A."/>
            <person name="Thoen E."/>
            <person name="Andreopoulos B."/>
            <person name="Lu D."/>
            <person name="Skrede I."/>
            <person name="Drula E."/>
            <person name="Henrissat B."/>
            <person name="Morin E."/>
            <person name="Kohler A."/>
            <person name="Barry K."/>
            <person name="LaButti K."/>
            <person name="Morin E."/>
            <person name="Salamov A."/>
            <person name="Lipzen A."/>
            <person name="Mereny Z."/>
            <person name="Hegedus B."/>
            <person name="Baldrian P."/>
            <person name="Stursova M."/>
            <person name="Weitz H."/>
            <person name="Taylor A."/>
            <person name="Grigoriev I.V."/>
            <person name="Nagy L.G."/>
            <person name="Martin F."/>
            <person name="Kauserud H."/>
        </authorList>
    </citation>
    <scope>NUCLEOTIDE SEQUENCE</scope>
    <source>
        <strain evidence="1">CBHHK182m</strain>
    </source>
</reference>
<dbReference type="Gene3D" id="3.80.10.10">
    <property type="entry name" value="Ribonuclease Inhibitor"/>
    <property type="match status" value="1"/>
</dbReference>